<evidence type="ECO:0000313" key="2">
    <source>
        <dbReference type="EMBL" id="RPB13885.1"/>
    </source>
</evidence>
<reference evidence="2 3" key="1">
    <citation type="journal article" date="2018" name="Nat. Ecol. Evol.">
        <title>Pezizomycetes genomes reveal the molecular basis of ectomycorrhizal truffle lifestyle.</title>
        <authorList>
            <person name="Murat C."/>
            <person name="Payen T."/>
            <person name="Noel B."/>
            <person name="Kuo A."/>
            <person name="Morin E."/>
            <person name="Chen J."/>
            <person name="Kohler A."/>
            <person name="Krizsan K."/>
            <person name="Balestrini R."/>
            <person name="Da Silva C."/>
            <person name="Montanini B."/>
            <person name="Hainaut M."/>
            <person name="Levati E."/>
            <person name="Barry K.W."/>
            <person name="Belfiori B."/>
            <person name="Cichocki N."/>
            <person name="Clum A."/>
            <person name="Dockter R.B."/>
            <person name="Fauchery L."/>
            <person name="Guy J."/>
            <person name="Iotti M."/>
            <person name="Le Tacon F."/>
            <person name="Lindquist E.A."/>
            <person name="Lipzen A."/>
            <person name="Malagnac F."/>
            <person name="Mello A."/>
            <person name="Molinier V."/>
            <person name="Miyauchi S."/>
            <person name="Poulain J."/>
            <person name="Riccioni C."/>
            <person name="Rubini A."/>
            <person name="Sitrit Y."/>
            <person name="Splivallo R."/>
            <person name="Traeger S."/>
            <person name="Wang M."/>
            <person name="Zifcakova L."/>
            <person name="Wipf D."/>
            <person name="Zambonelli A."/>
            <person name="Paolocci F."/>
            <person name="Nowrousian M."/>
            <person name="Ottonello S."/>
            <person name="Baldrian P."/>
            <person name="Spatafora J.W."/>
            <person name="Henrissat B."/>
            <person name="Nagy L.G."/>
            <person name="Aury J.M."/>
            <person name="Wincker P."/>
            <person name="Grigoriev I.V."/>
            <person name="Bonfante P."/>
            <person name="Martin F.M."/>
        </authorList>
    </citation>
    <scope>NUCLEOTIDE SEQUENCE [LARGE SCALE GENOMIC DNA]</scope>
    <source>
        <strain evidence="2 3">CCBAS932</strain>
    </source>
</reference>
<keyword evidence="3" id="KW-1185">Reference proteome</keyword>
<feature type="transmembrane region" description="Helical" evidence="1">
    <location>
        <begin position="12"/>
        <end position="35"/>
    </location>
</feature>
<evidence type="ECO:0000313" key="3">
    <source>
        <dbReference type="Proteomes" id="UP000277580"/>
    </source>
</evidence>
<keyword evidence="1" id="KW-0812">Transmembrane</keyword>
<keyword evidence="1" id="KW-0472">Membrane</keyword>
<evidence type="ECO:0000256" key="1">
    <source>
        <dbReference type="SAM" id="Phobius"/>
    </source>
</evidence>
<sequence>MFPSALLLNVWATAGCVLEWTNNFVLFLFVSYFVYMRNRRGNDQREGRPSCTRCTRTQISNFVVSRDLRWIARQYATRTFCESLEAKRNQNGRAHSFGAPRAE</sequence>
<gene>
    <name evidence="2" type="ORF">P167DRAFT_85343</name>
</gene>
<dbReference type="InParanoid" id="A0A3N4L7A9"/>
<keyword evidence="1" id="KW-1133">Transmembrane helix</keyword>
<protein>
    <submittedName>
        <fullName evidence="2">Uncharacterized protein</fullName>
    </submittedName>
</protein>
<proteinExistence type="predicted"/>
<dbReference type="EMBL" id="ML119120">
    <property type="protein sequence ID" value="RPB13885.1"/>
    <property type="molecule type" value="Genomic_DNA"/>
</dbReference>
<accession>A0A3N4L7A9</accession>
<organism evidence="2 3">
    <name type="scientific">Morchella conica CCBAS932</name>
    <dbReference type="NCBI Taxonomy" id="1392247"/>
    <lineage>
        <taxon>Eukaryota</taxon>
        <taxon>Fungi</taxon>
        <taxon>Dikarya</taxon>
        <taxon>Ascomycota</taxon>
        <taxon>Pezizomycotina</taxon>
        <taxon>Pezizomycetes</taxon>
        <taxon>Pezizales</taxon>
        <taxon>Morchellaceae</taxon>
        <taxon>Morchella</taxon>
    </lineage>
</organism>
<dbReference type="AlphaFoldDB" id="A0A3N4L7A9"/>
<name>A0A3N4L7A9_9PEZI</name>
<dbReference type="Proteomes" id="UP000277580">
    <property type="component" value="Unassembled WGS sequence"/>
</dbReference>